<reference evidence="3 4" key="1">
    <citation type="journal article" date="2014" name="Nat. Genet.">
        <title>Genome and transcriptome of the porcine whipworm Trichuris suis.</title>
        <authorList>
            <person name="Jex A.R."/>
            <person name="Nejsum P."/>
            <person name="Schwarz E.M."/>
            <person name="Hu L."/>
            <person name="Young N.D."/>
            <person name="Hall R.S."/>
            <person name="Korhonen P.K."/>
            <person name="Liao S."/>
            <person name="Thamsborg S."/>
            <person name="Xia J."/>
            <person name="Xu P."/>
            <person name="Wang S."/>
            <person name="Scheerlinck J.P."/>
            <person name="Hofmann A."/>
            <person name="Sternberg P.W."/>
            <person name="Wang J."/>
            <person name="Gasser R.B."/>
        </authorList>
    </citation>
    <scope>NUCLEOTIDE SEQUENCE [LARGE SCALE GENOMIC DNA]</scope>
    <source>
        <strain evidence="3">DCEP-RM93F</strain>
        <strain evidence="2">DCEP-RM93M</strain>
    </source>
</reference>
<organism evidence="3">
    <name type="scientific">Trichuris suis</name>
    <name type="common">pig whipworm</name>
    <dbReference type="NCBI Taxonomy" id="68888"/>
    <lineage>
        <taxon>Eukaryota</taxon>
        <taxon>Metazoa</taxon>
        <taxon>Ecdysozoa</taxon>
        <taxon>Nematoda</taxon>
        <taxon>Enoplea</taxon>
        <taxon>Dorylaimia</taxon>
        <taxon>Trichinellida</taxon>
        <taxon>Trichuridae</taxon>
        <taxon>Trichuris</taxon>
    </lineage>
</organism>
<dbReference type="EMBL" id="KL367502">
    <property type="protein sequence ID" value="KFD68693.1"/>
    <property type="molecule type" value="Genomic_DNA"/>
</dbReference>
<evidence type="ECO:0000313" key="2">
    <source>
        <dbReference type="EMBL" id="KFD55370.1"/>
    </source>
</evidence>
<evidence type="ECO:0000313" key="4">
    <source>
        <dbReference type="Proteomes" id="UP000030764"/>
    </source>
</evidence>
<proteinExistence type="predicted"/>
<gene>
    <name evidence="2" type="ORF">M513_03710</name>
    <name evidence="3" type="ORF">M514_03710</name>
</gene>
<sequence length="85" mass="9749">MPLNSLRGTMVPNQYKTVTARGGDEPRSEKRHSSFFQRQLNRLQGEKEQAEWQTIDKKNDHKRHSGGKASIASFLSGTIKFYRPS</sequence>
<dbReference type="AlphaFoldDB" id="A0A085NGU7"/>
<name>A0A085NGU7_9BILA</name>
<evidence type="ECO:0000256" key="1">
    <source>
        <dbReference type="SAM" id="MobiDB-lite"/>
    </source>
</evidence>
<dbReference type="Proteomes" id="UP000030758">
    <property type="component" value="Unassembled WGS sequence"/>
</dbReference>
<dbReference type="EMBL" id="KL363200">
    <property type="protein sequence ID" value="KFD55370.1"/>
    <property type="molecule type" value="Genomic_DNA"/>
</dbReference>
<feature type="compositionally biased region" description="Basic and acidic residues" evidence="1">
    <location>
        <begin position="22"/>
        <end position="32"/>
    </location>
</feature>
<protein>
    <submittedName>
        <fullName evidence="3">Uncharacterized protein</fullName>
    </submittedName>
</protein>
<accession>A0A085NGU7</accession>
<feature type="region of interest" description="Disordered" evidence="1">
    <location>
        <begin position="1"/>
        <end position="34"/>
    </location>
</feature>
<dbReference type="Proteomes" id="UP000030764">
    <property type="component" value="Unassembled WGS sequence"/>
</dbReference>
<keyword evidence="4" id="KW-1185">Reference proteome</keyword>
<evidence type="ECO:0000313" key="3">
    <source>
        <dbReference type="EMBL" id="KFD68693.1"/>
    </source>
</evidence>